<gene>
    <name evidence="2" type="ORF">CV728_01115</name>
</gene>
<dbReference type="EMBL" id="CP024948">
    <property type="protein sequence ID" value="QDY60223.1"/>
    <property type="molecule type" value="Genomic_DNA"/>
</dbReference>
<proteinExistence type="predicted"/>
<evidence type="ECO:0000313" key="2">
    <source>
        <dbReference type="EMBL" id="QDY60223.1"/>
    </source>
</evidence>
<organism evidence="2 3">
    <name type="scientific">Helicobacter pylori</name>
    <name type="common">Campylobacter pylori</name>
    <dbReference type="NCBI Taxonomy" id="210"/>
    <lineage>
        <taxon>Bacteria</taxon>
        <taxon>Pseudomonadati</taxon>
        <taxon>Campylobacterota</taxon>
        <taxon>Epsilonproteobacteria</taxon>
        <taxon>Campylobacterales</taxon>
        <taxon>Helicobacteraceae</taxon>
        <taxon>Helicobacter</taxon>
    </lineage>
</organism>
<evidence type="ECO:0000313" key="3">
    <source>
        <dbReference type="Proteomes" id="UP000320851"/>
    </source>
</evidence>
<sequence>MPHPFSLWLYSPFFTKKEQGLKNFQLYLAFACFWIKLSFISNIKAQNEKRLRHFSRVNDFLNGGQIQKAQFLLSLHALKVP</sequence>
<dbReference type="AlphaFoldDB" id="A0A518YDT0"/>
<protein>
    <submittedName>
        <fullName evidence="2">Uncharacterized protein</fullName>
    </submittedName>
</protein>
<keyword evidence="1" id="KW-0472">Membrane</keyword>
<feature type="transmembrane region" description="Helical" evidence="1">
    <location>
        <begin position="24"/>
        <end position="43"/>
    </location>
</feature>
<reference evidence="2 3" key="1">
    <citation type="journal article" date="2019" name="Sci. Rep.">
        <title>Evolutionary mechanism leading to the multi-cagA genotype in Helicobacter pylori.</title>
        <authorList>
            <person name="Su H."/>
            <person name="Tissera K."/>
            <person name="Jang S."/>
            <person name="Choi Y.H."/>
            <person name="Kim A."/>
            <person name="Cho Y.J."/>
            <person name="Li M."/>
            <person name="Gunawardhana N."/>
            <person name="Merrell D.S."/>
            <person name="Ge L."/>
            <person name="Cha J.H."/>
        </authorList>
    </citation>
    <scope>NUCLEOTIDE SEQUENCE [LARGE SCALE GENOMIC DNA]</scope>
    <source>
        <strain evidence="2 3">B140</strain>
    </source>
</reference>
<dbReference type="Proteomes" id="UP000320851">
    <property type="component" value="Chromosome"/>
</dbReference>
<accession>A0A518YDT0</accession>
<keyword evidence="1" id="KW-0812">Transmembrane</keyword>
<evidence type="ECO:0000256" key="1">
    <source>
        <dbReference type="SAM" id="Phobius"/>
    </source>
</evidence>
<name>A0A518YDT0_HELPX</name>
<keyword evidence="1" id="KW-1133">Transmembrane helix</keyword>